<dbReference type="SMART" id="SM01027">
    <property type="entry name" value="Beta-Casp"/>
    <property type="match status" value="1"/>
</dbReference>
<keyword evidence="1" id="KW-0378">Hydrolase</keyword>
<protein>
    <submittedName>
        <fullName evidence="4">MBL fold metallo-hydrolase</fullName>
    </submittedName>
</protein>
<dbReference type="Gene3D" id="3.60.15.10">
    <property type="entry name" value="Ribonuclease Z/Hydroxyacylglutathione hydrolase-like"/>
    <property type="match status" value="1"/>
</dbReference>
<name>A0A1T1HB04_OCELI</name>
<keyword evidence="5" id="KW-1185">Reference proteome</keyword>
<dbReference type="InterPro" id="IPR001279">
    <property type="entry name" value="Metallo-B-lactamas"/>
</dbReference>
<dbReference type="EMBL" id="MTSD02000003">
    <property type="protein sequence ID" value="OOV87021.1"/>
    <property type="molecule type" value="Genomic_DNA"/>
</dbReference>
<proteinExistence type="predicted"/>
<accession>A0A1T1HB04</accession>
<dbReference type="RefSeq" id="WP_078319371.1">
    <property type="nucleotide sequence ID" value="NZ_FXTS01000003.1"/>
</dbReference>
<feature type="domain" description="Metallo-beta-lactamase" evidence="2">
    <location>
        <begin position="13"/>
        <end position="248"/>
    </location>
</feature>
<dbReference type="CDD" id="cd16295">
    <property type="entry name" value="TTHA0252-CPSF-like_MBL-fold"/>
    <property type="match status" value="1"/>
</dbReference>
<evidence type="ECO:0000313" key="5">
    <source>
        <dbReference type="Proteomes" id="UP000190064"/>
    </source>
</evidence>
<dbReference type="Pfam" id="PF07521">
    <property type="entry name" value="RMMBL"/>
    <property type="match status" value="1"/>
</dbReference>
<evidence type="ECO:0000259" key="3">
    <source>
        <dbReference type="SMART" id="SM01027"/>
    </source>
</evidence>
<evidence type="ECO:0000256" key="1">
    <source>
        <dbReference type="ARBA" id="ARBA00022801"/>
    </source>
</evidence>
<dbReference type="STRING" id="966.BTA35_0208395"/>
<dbReference type="InterPro" id="IPR022712">
    <property type="entry name" value="Beta_Casp"/>
</dbReference>
<evidence type="ECO:0000313" key="4">
    <source>
        <dbReference type="EMBL" id="OOV87021.1"/>
    </source>
</evidence>
<evidence type="ECO:0000259" key="2">
    <source>
        <dbReference type="SMART" id="SM00849"/>
    </source>
</evidence>
<dbReference type="PANTHER" id="PTHR11203:SF37">
    <property type="entry name" value="INTEGRATOR COMPLEX SUBUNIT 11"/>
    <property type="match status" value="1"/>
</dbReference>
<dbReference type="Pfam" id="PF00753">
    <property type="entry name" value="Lactamase_B"/>
    <property type="match status" value="1"/>
</dbReference>
<dbReference type="GO" id="GO:0016787">
    <property type="term" value="F:hydrolase activity"/>
    <property type="evidence" value="ECO:0007669"/>
    <property type="project" value="UniProtKB-KW"/>
</dbReference>
<organism evidence="4 5">
    <name type="scientific">Oceanospirillum linum</name>
    <dbReference type="NCBI Taxonomy" id="966"/>
    <lineage>
        <taxon>Bacteria</taxon>
        <taxon>Pseudomonadati</taxon>
        <taxon>Pseudomonadota</taxon>
        <taxon>Gammaproteobacteria</taxon>
        <taxon>Oceanospirillales</taxon>
        <taxon>Oceanospirillaceae</taxon>
        <taxon>Oceanospirillum</taxon>
    </lineage>
</organism>
<dbReference type="Gene3D" id="3.40.50.10890">
    <property type="match status" value="1"/>
</dbReference>
<gene>
    <name evidence="4" type="ORF">BTA35_0208395</name>
</gene>
<dbReference type="InterPro" id="IPR050698">
    <property type="entry name" value="MBL"/>
</dbReference>
<dbReference type="Pfam" id="PF10996">
    <property type="entry name" value="Beta-Casp"/>
    <property type="match status" value="1"/>
</dbReference>
<dbReference type="SMART" id="SM00849">
    <property type="entry name" value="Lactamase_B"/>
    <property type="match status" value="1"/>
</dbReference>
<comment type="caution">
    <text evidence="4">The sequence shown here is derived from an EMBL/GenBank/DDBJ whole genome shotgun (WGS) entry which is preliminary data.</text>
</comment>
<dbReference type="Proteomes" id="UP000190064">
    <property type="component" value="Unassembled WGS sequence"/>
</dbReference>
<dbReference type="InterPro" id="IPR011108">
    <property type="entry name" value="RMMBL"/>
</dbReference>
<dbReference type="GO" id="GO:0004521">
    <property type="term" value="F:RNA endonuclease activity"/>
    <property type="evidence" value="ECO:0007669"/>
    <property type="project" value="TreeGrafter"/>
</dbReference>
<dbReference type="InterPro" id="IPR036866">
    <property type="entry name" value="RibonucZ/Hydroxyglut_hydro"/>
</dbReference>
<dbReference type="SUPFAM" id="SSF56281">
    <property type="entry name" value="Metallo-hydrolase/oxidoreductase"/>
    <property type="match status" value="1"/>
</dbReference>
<dbReference type="AlphaFoldDB" id="A0A1T1HB04"/>
<feature type="domain" description="Beta-Casp" evidence="3">
    <location>
        <begin position="253"/>
        <end position="378"/>
    </location>
</feature>
<reference evidence="4" key="1">
    <citation type="submission" date="2017-02" db="EMBL/GenBank/DDBJ databases">
        <title>Draft Genome Sequence of the Salt Water Bacterium Oceanospirillum linum ATCC 11336.</title>
        <authorList>
            <person name="Trachtenberg A.M."/>
            <person name="Carney J.G."/>
            <person name="Linnane J.D."/>
            <person name="Rheaume B.A."/>
            <person name="Pitts N.L."/>
            <person name="Mykles D.L."/>
            <person name="Maclea K.S."/>
        </authorList>
    </citation>
    <scope>NUCLEOTIDE SEQUENCE [LARGE SCALE GENOMIC DNA]</scope>
    <source>
        <strain evidence="4">ATCC 11336</strain>
    </source>
</reference>
<sequence length="475" mass="53279">MHIEFHGAAQEVTGSCHLVQVGHYRVLLDCGLIQGGKYGEQRNAEPFSFDPKQIDAVVLSHSHLDHCGRIPLLVKRGFKGPVYTQKVCREMCGIMFRDAANIYDHDTKTLNRKRARKHLPPVEPLYTADDAEKALKHFQPMAYDVEDEILPGIRIRFKDAGHIIGSSIVELWLEDGKHRRKVVFTGDLGHSDAPILRDPTPIHQADVVLMESTYGGRCHRPWQESMDEMGEILNDAANSKGNILIPSFAVGRTQELLYLFSENFDAWNMGRWQIFLDSPMAIEATEVYLNHCELYNKEAKQRVLNHESLDSLTNLRLTKTPEESMALNRIASGAIIIAGSGMCEGGRIRHHFKCQLWKRNTKVLMVGFQAKGTLGRQLVEGAETVKLWGETISVGASVYTVGGFSAHADQDGLINWLKHFKKQPKVVLVHGEPGAQDALQHEVGNRLGYFPDIAKPGQKLDLIRMSYDNAENQAS</sequence>
<dbReference type="PANTHER" id="PTHR11203">
    <property type="entry name" value="CLEAVAGE AND POLYADENYLATION SPECIFICITY FACTOR FAMILY MEMBER"/>
    <property type="match status" value="1"/>
</dbReference>